<proteinExistence type="predicted"/>
<dbReference type="EMBL" id="JBFNXQ010000026">
    <property type="protein sequence ID" value="MEX5718765.1"/>
    <property type="molecule type" value="Genomic_DNA"/>
</dbReference>
<comment type="caution">
    <text evidence="1">The sequence shown here is derived from an EMBL/GenBank/DDBJ whole genome shotgun (WGS) entry which is preliminary data.</text>
</comment>
<evidence type="ECO:0000313" key="2">
    <source>
        <dbReference type="Proteomes" id="UP001560045"/>
    </source>
</evidence>
<gene>
    <name evidence="1" type="ORF">ABQ292_10375</name>
</gene>
<dbReference type="Proteomes" id="UP001560045">
    <property type="component" value="Unassembled WGS sequence"/>
</dbReference>
<evidence type="ECO:0000313" key="1">
    <source>
        <dbReference type="EMBL" id="MEX5718765.1"/>
    </source>
</evidence>
<dbReference type="Pfam" id="PF19380">
    <property type="entry name" value="DUF5955"/>
    <property type="match status" value="1"/>
</dbReference>
<name>A0ABV3XDW2_9ACTN</name>
<reference evidence="1 2" key="1">
    <citation type="submission" date="2024-06" db="EMBL/GenBank/DDBJ databases">
        <title>Draft genome sequence of Geodermatophilus badlandi, a novel member of the Geodermatophilaceae isolated from badland sedimentary rocks in the Red desert, Wyoming, USA.</title>
        <authorList>
            <person name="Ben Tekaya S."/>
            <person name="Nouioui I."/>
            <person name="Flores G.M."/>
            <person name="Shaal M.N."/>
            <person name="Bredoire F."/>
            <person name="Basile F."/>
            <person name="Van Diepen L."/>
            <person name="Ward N.L."/>
        </authorList>
    </citation>
    <scope>NUCLEOTIDE SEQUENCE [LARGE SCALE GENOMIC DNA]</scope>
    <source>
        <strain evidence="1 2">WL48A</strain>
    </source>
</reference>
<protein>
    <submittedName>
        <fullName evidence="1">DUF5955 family protein</fullName>
    </submittedName>
</protein>
<sequence length="121" mass="12763">MMVEGRNEGIIVRGGTVNAGAMAAGSGATAHNVAADLTARGQVDVARRLEELVRQLEAHADQVPGAEQVRDDAQTVTEELAKDQPDRGRLERILSRISDSVGSVSSLTQATNALLDAIRAF</sequence>
<accession>A0ABV3XDW2</accession>
<keyword evidence="2" id="KW-1185">Reference proteome</keyword>
<dbReference type="RefSeq" id="WP_369205945.1">
    <property type="nucleotide sequence ID" value="NZ_JBFNXQ010000026.1"/>
</dbReference>
<dbReference type="InterPro" id="IPR045999">
    <property type="entry name" value="DUF5955"/>
</dbReference>
<organism evidence="1 2">
    <name type="scientific">Geodermatophilus maliterrae</name>
    <dbReference type="NCBI Taxonomy" id="3162531"/>
    <lineage>
        <taxon>Bacteria</taxon>
        <taxon>Bacillati</taxon>
        <taxon>Actinomycetota</taxon>
        <taxon>Actinomycetes</taxon>
        <taxon>Geodermatophilales</taxon>
        <taxon>Geodermatophilaceae</taxon>
        <taxon>Geodermatophilus</taxon>
    </lineage>
</organism>